<protein>
    <submittedName>
        <fullName evidence="1">Uncharacterized protein</fullName>
    </submittedName>
</protein>
<sequence>MAALSTAFLAQANEPQSTEHQCQQQLARFVGMQNHVRQQSDTRVPSMAVGLSAEEIKQLSEQQGYCATWQQLVARLQQQHPTILDQTEQKTGQPAPKR</sequence>
<gene>
    <name evidence="1" type="ORF">GCM10011369_29990</name>
</gene>
<name>A0A8J2U880_9GAMM</name>
<keyword evidence="2" id="KW-1185">Reference proteome</keyword>
<evidence type="ECO:0000313" key="1">
    <source>
        <dbReference type="EMBL" id="GGA85952.1"/>
    </source>
</evidence>
<accession>A0A8J2U880</accession>
<dbReference type="Proteomes" id="UP000619743">
    <property type="component" value="Unassembled WGS sequence"/>
</dbReference>
<comment type="caution">
    <text evidence="1">The sequence shown here is derived from an EMBL/GenBank/DDBJ whole genome shotgun (WGS) entry which is preliminary data.</text>
</comment>
<reference evidence="2" key="1">
    <citation type="journal article" date="2019" name="Int. J. Syst. Evol. Microbiol.">
        <title>The Global Catalogue of Microorganisms (GCM) 10K type strain sequencing project: providing services to taxonomists for standard genome sequencing and annotation.</title>
        <authorList>
            <consortium name="The Broad Institute Genomics Platform"/>
            <consortium name="The Broad Institute Genome Sequencing Center for Infectious Disease"/>
            <person name="Wu L."/>
            <person name="Ma J."/>
        </authorList>
    </citation>
    <scope>NUCLEOTIDE SEQUENCE [LARGE SCALE GENOMIC DNA]</scope>
    <source>
        <strain evidence="2">CGMCC 1.10130</strain>
    </source>
</reference>
<organism evidence="1 2">
    <name type="scientific">Neiella marina</name>
    <dbReference type="NCBI Taxonomy" id="508461"/>
    <lineage>
        <taxon>Bacteria</taxon>
        <taxon>Pseudomonadati</taxon>
        <taxon>Pseudomonadota</taxon>
        <taxon>Gammaproteobacteria</taxon>
        <taxon>Alteromonadales</taxon>
        <taxon>Echinimonadaceae</taxon>
        <taxon>Neiella</taxon>
    </lineage>
</organism>
<dbReference type="EMBL" id="BMDX01000019">
    <property type="protein sequence ID" value="GGA85952.1"/>
    <property type="molecule type" value="Genomic_DNA"/>
</dbReference>
<proteinExistence type="predicted"/>
<dbReference type="AlphaFoldDB" id="A0A8J2U880"/>
<evidence type="ECO:0000313" key="2">
    <source>
        <dbReference type="Proteomes" id="UP000619743"/>
    </source>
</evidence>